<accession>A0A9P5PLW2</accession>
<dbReference type="GO" id="GO:0006508">
    <property type="term" value="P:proteolysis"/>
    <property type="evidence" value="ECO:0007669"/>
    <property type="project" value="InterPro"/>
</dbReference>
<dbReference type="Proteomes" id="UP000772434">
    <property type="component" value="Unassembled WGS sequence"/>
</dbReference>
<dbReference type="Pfam" id="PF00656">
    <property type="entry name" value="Peptidase_C14"/>
    <property type="match status" value="1"/>
</dbReference>
<dbReference type="Gene3D" id="3.40.50.1460">
    <property type="match status" value="1"/>
</dbReference>
<keyword evidence="3" id="KW-0645">Protease</keyword>
<dbReference type="PANTHER" id="PTHR48104:SF30">
    <property type="entry name" value="METACASPASE-1"/>
    <property type="match status" value="1"/>
</dbReference>
<comment type="similarity">
    <text evidence="1">Belongs to the peptidase C14B family.</text>
</comment>
<dbReference type="SUPFAM" id="SSF52129">
    <property type="entry name" value="Caspase-like"/>
    <property type="match status" value="1"/>
</dbReference>
<dbReference type="OrthoDB" id="10255174at2759"/>
<dbReference type="EMBL" id="JADNRY010000063">
    <property type="protein sequence ID" value="KAF9068249.1"/>
    <property type="molecule type" value="Genomic_DNA"/>
</dbReference>
<feature type="domain" description="Peptidase C14 caspase" evidence="4">
    <location>
        <begin position="167"/>
        <end position="419"/>
    </location>
</feature>
<dbReference type="InterPro" id="IPR029030">
    <property type="entry name" value="Caspase-like_dom_sf"/>
</dbReference>
<evidence type="ECO:0000313" key="6">
    <source>
        <dbReference type="Proteomes" id="UP000772434"/>
    </source>
</evidence>
<gene>
    <name evidence="5" type="ORF">BDP27DRAFT_1364268</name>
</gene>
<evidence type="ECO:0000256" key="2">
    <source>
        <dbReference type="ARBA" id="ARBA00022703"/>
    </source>
</evidence>
<reference evidence="5" key="1">
    <citation type="submission" date="2020-11" db="EMBL/GenBank/DDBJ databases">
        <authorList>
            <consortium name="DOE Joint Genome Institute"/>
            <person name="Ahrendt S."/>
            <person name="Riley R."/>
            <person name="Andreopoulos W."/>
            <person name="Labutti K."/>
            <person name="Pangilinan J."/>
            <person name="Ruiz-Duenas F.J."/>
            <person name="Barrasa J.M."/>
            <person name="Sanchez-Garcia M."/>
            <person name="Camarero S."/>
            <person name="Miyauchi S."/>
            <person name="Serrano A."/>
            <person name="Linde D."/>
            <person name="Babiker R."/>
            <person name="Drula E."/>
            <person name="Ayuso-Fernandez I."/>
            <person name="Pacheco R."/>
            <person name="Padilla G."/>
            <person name="Ferreira P."/>
            <person name="Barriuso J."/>
            <person name="Kellner H."/>
            <person name="Castanera R."/>
            <person name="Alfaro M."/>
            <person name="Ramirez L."/>
            <person name="Pisabarro A.G."/>
            <person name="Kuo A."/>
            <person name="Tritt A."/>
            <person name="Lipzen A."/>
            <person name="He G."/>
            <person name="Yan M."/>
            <person name="Ng V."/>
            <person name="Cullen D."/>
            <person name="Martin F."/>
            <person name="Rosso M.-N."/>
            <person name="Henrissat B."/>
            <person name="Hibbett D."/>
            <person name="Martinez A.T."/>
            <person name="Grigoriev I.V."/>
        </authorList>
    </citation>
    <scope>NUCLEOTIDE SEQUENCE</scope>
    <source>
        <strain evidence="5">AH 40177</strain>
    </source>
</reference>
<keyword evidence="2" id="KW-0053">Apoptosis</keyword>
<dbReference type="PANTHER" id="PTHR48104">
    <property type="entry name" value="METACASPASE-4"/>
    <property type="match status" value="1"/>
</dbReference>
<evidence type="ECO:0000256" key="3">
    <source>
        <dbReference type="ARBA" id="ARBA00022807"/>
    </source>
</evidence>
<evidence type="ECO:0000313" key="5">
    <source>
        <dbReference type="EMBL" id="KAF9068249.1"/>
    </source>
</evidence>
<keyword evidence="6" id="KW-1185">Reference proteome</keyword>
<dbReference type="GO" id="GO:0006915">
    <property type="term" value="P:apoptotic process"/>
    <property type="evidence" value="ECO:0007669"/>
    <property type="project" value="UniProtKB-KW"/>
</dbReference>
<dbReference type="AlphaFoldDB" id="A0A9P5PLW2"/>
<evidence type="ECO:0000256" key="1">
    <source>
        <dbReference type="ARBA" id="ARBA00009005"/>
    </source>
</evidence>
<keyword evidence="3" id="KW-0788">Thiol protease</keyword>
<proteinExistence type="inferred from homology"/>
<protein>
    <submittedName>
        <fullName evidence="5">Caspase domain-containing protein</fullName>
    </submittedName>
</protein>
<dbReference type="InterPro" id="IPR011600">
    <property type="entry name" value="Pept_C14_caspase"/>
</dbReference>
<keyword evidence="3" id="KW-0378">Hydrolase</keyword>
<organism evidence="5 6">
    <name type="scientific">Rhodocollybia butyracea</name>
    <dbReference type="NCBI Taxonomy" id="206335"/>
    <lineage>
        <taxon>Eukaryota</taxon>
        <taxon>Fungi</taxon>
        <taxon>Dikarya</taxon>
        <taxon>Basidiomycota</taxon>
        <taxon>Agaricomycotina</taxon>
        <taxon>Agaricomycetes</taxon>
        <taxon>Agaricomycetidae</taxon>
        <taxon>Agaricales</taxon>
        <taxon>Marasmiineae</taxon>
        <taxon>Omphalotaceae</taxon>
        <taxon>Rhodocollybia</taxon>
    </lineage>
</organism>
<name>A0A9P5PLW2_9AGAR</name>
<evidence type="ECO:0000259" key="4">
    <source>
        <dbReference type="Pfam" id="PF00656"/>
    </source>
</evidence>
<comment type="caution">
    <text evidence="5">The sequence shown here is derived from an EMBL/GenBank/DDBJ whole genome shotgun (WGS) entry which is preliminary data.</text>
</comment>
<dbReference type="GO" id="GO:0005737">
    <property type="term" value="C:cytoplasm"/>
    <property type="evidence" value="ECO:0007669"/>
    <property type="project" value="TreeGrafter"/>
</dbReference>
<dbReference type="InterPro" id="IPR050452">
    <property type="entry name" value="Metacaspase"/>
</dbReference>
<sequence length="458" mass="51079">MVQVDLSPRGFGGDKEEHLGQPLLASITPGFQGNPYDGKLYDWQGLVPAHKRDDSVIKLIVNQLSDIEPKIEERMKVAVELWKARHPDDTLNVDYDELLKDFQQRFSEGDELVEATLMCLHELGRLKKDRHEWVSHLRKARGSENIDVCPQGDLSDGFQRANGHRFHVVIVGINKYYDPQTPALQGCVNDALLFYNYAIHDLSVPADQIMLLLSPLAPTRENILNALYDLHDNPNIKPDDSIIIFYAGHGQSYRAAGYTPRNTGSIEAISPVDRRTPKLNTDMTEEMIVDISDREINVILGEIAKKCPNITLILDCCHGGGGSRGSDSAFTLGDKEFLTSRYCPAIPSAVPLMFKAADEARRLSPDRPRTASPNFKANMKSHVLIAAAKEYEEAHEFIDKTTGTIQGYFTSRFLSVLRSPLGLKPATTYRDVIGSPGLVMPFQTAFIAGKKTARLWFA</sequence>
<dbReference type="GO" id="GO:0004197">
    <property type="term" value="F:cysteine-type endopeptidase activity"/>
    <property type="evidence" value="ECO:0007669"/>
    <property type="project" value="InterPro"/>
</dbReference>